<evidence type="ECO:0000259" key="1">
    <source>
        <dbReference type="Pfam" id="PF22905"/>
    </source>
</evidence>
<dbReference type="Pfam" id="PF22905">
    <property type="entry name" value="Hydro_N_hd"/>
    <property type="match status" value="1"/>
</dbReference>
<reference evidence="3" key="1">
    <citation type="submission" date="2017-06" db="EMBL/GenBank/DDBJ databases">
        <title>Complete Genome Sequence of Mycobacterium shigaense.</title>
        <authorList>
            <person name="Fukano H."/>
            <person name="Yoshida M."/>
            <person name="Kazumi Y."/>
            <person name="Ogura Y."/>
            <person name="Mitarai S."/>
            <person name="Hayashi T."/>
            <person name="Hoshino Y."/>
        </authorList>
    </citation>
    <scope>NUCLEOTIDE SEQUENCE [LARGE SCALE GENOMIC DNA]</scope>
    <source>
        <strain evidence="3">UN-152</strain>
    </source>
</reference>
<dbReference type="EMBL" id="AP018164">
    <property type="protein sequence ID" value="BAX93103.1"/>
    <property type="molecule type" value="Genomic_DNA"/>
</dbReference>
<sequence>MAPQLQNLDINQVIATAGGDPWAVDTSLQRGRPNQISDLALAFHNAGRCTTESDRAFEEARNRFETSWNREDGDHPINDSAEVQRATQSLGVQSEKLPKIGTDLESIAAMLAETQRISTTQIAALDGQLKDIDGALSHLLHDPHDPANTSAIQ</sequence>
<protein>
    <recommendedName>
        <fullName evidence="1">Predicted hydrolase N-terminal domain-containing protein</fullName>
    </recommendedName>
</protein>
<evidence type="ECO:0000313" key="3">
    <source>
        <dbReference type="Proteomes" id="UP000217736"/>
    </source>
</evidence>
<feature type="domain" description="Predicted hydrolase N-terminal" evidence="1">
    <location>
        <begin position="3"/>
        <end position="148"/>
    </location>
</feature>
<dbReference type="RefSeq" id="WP_096440709.1">
    <property type="nucleotide sequence ID" value="NZ_AP018164.1"/>
</dbReference>
<organism evidence="2 3">
    <name type="scientific">Mycobacterium shigaense</name>
    <dbReference type="NCBI Taxonomy" id="722731"/>
    <lineage>
        <taxon>Bacteria</taxon>
        <taxon>Bacillati</taxon>
        <taxon>Actinomycetota</taxon>
        <taxon>Actinomycetes</taxon>
        <taxon>Mycobacteriales</taxon>
        <taxon>Mycobacteriaceae</taxon>
        <taxon>Mycobacterium</taxon>
        <taxon>Mycobacterium simiae complex</taxon>
    </lineage>
</organism>
<dbReference type="AlphaFoldDB" id="A0A1Z4EJE9"/>
<proteinExistence type="predicted"/>
<evidence type="ECO:0000313" key="2">
    <source>
        <dbReference type="EMBL" id="BAX93103.1"/>
    </source>
</evidence>
<name>A0A1Z4EJE9_9MYCO</name>
<dbReference type="OrthoDB" id="4509678at2"/>
<dbReference type="Proteomes" id="UP000217736">
    <property type="component" value="Chromosome"/>
</dbReference>
<dbReference type="InterPro" id="IPR054469">
    <property type="entry name" value="Pred_hydrolase_N"/>
</dbReference>
<accession>A0A1Z4EJE9</accession>
<keyword evidence="3" id="KW-1185">Reference proteome</keyword>
<gene>
    <name evidence="2" type="ORF">MSG_02962</name>
</gene>
<dbReference type="KEGG" id="mshg:MSG_02962"/>